<dbReference type="RefSeq" id="XP_018279410.1">
    <property type="nucleotide sequence ID" value="XM_018425994.1"/>
</dbReference>
<sequence>MTEAFVLPSTGSPPPYSPLLALPDAVLARIDDFLELLDSDSLRCTCTHMHALLSPPPSPAGSPLFEQPPSYDARVRLLFWGARWHEGVPEVEDVTAKFDLAGRLEGVGTADILDMVPSPSLAGMRFRYNSDGGLASWGDDPYAQKASRKRFNQQIALQLPISLHHLPPRIEVARRWHDIALDKQGRLWERGLAEGEQWGMHTNPLLANVVHVVGAKSRAAVTATGRIVAWRINEDSERISVLPRLPQRSLPRPERTSWIEWYPPQGKADSTDDRTLKLVCGRCFVVAMRDNGEVWLATRQNHHEWHWHLVARVSHPTQVELTAADHSFAIYCTASDSAGGTPTPTAWVVLASRSGHSTAWSVSSLDTPPIAQLSLHDVQGMNHGVARSRSEVFTWCTRRDTGQVCARRLDLPYIGRGRRLMPVEVCAAGCVAVEVADESIDEPVLLGLRRFFSGGSGGRKGKGRVW</sequence>
<dbReference type="Gene3D" id="2.130.10.30">
    <property type="entry name" value="Regulator of chromosome condensation 1/beta-lactamase-inhibitor protein II"/>
    <property type="match status" value="1"/>
</dbReference>
<organism evidence="1 2">
    <name type="scientific">Cutaneotrichosporon oleaginosum</name>
    <dbReference type="NCBI Taxonomy" id="879819"/>
    <lineage>
        <taxon>Eukaryota</taxon>
        <taxon>Fungi</taxon>
        <taxon>Dikarya</taxon>
        <taxon>Basidiomycota</taxon>
        <taxon>Agaricomycotina</taxon>
        <taxon>Tremellomycetes</taxon>
        <taxon>Trichosporonales</taxon>
        <taxon>Trichosporonaceae</taxon>
        <taxon>Cutaneotrichosporon</taxon>
    </lineage>
</organism>
<dbReference type="GeneID" id="28986597"/>
<evidence type="ECO:0000313" key="2">
    <source>
        <dbReference type="Proteomes" id="UP000053611"/>
    </source>
</evidence>
<protein>
    <recommendedName>
        <fullName evidence="3">F-box domain-containing protein</fullName>
    </recommendedName>
</protein>
<dbReference type="EMBL" id="KQ087200">
    <property type="protein sequence ID" value="KLT42919.1"/>
    <property type="molecule type" value="Genomic_DNA"/>
</dbReference>
<dbReference type="SUPFAM" id="SSF50985">
    <property type="entry name" value="RCC1/BLIP-II"/>
    <property type="match status" value="1"/>
</dbReference>
<accession>A0A0J1B5G7</accession>
<keyword evidence="2" id="KW-1185">Reference proteome</keyword>
<dbReference type="InterPro" id="IPR009091">
    <property type="entry name" value="RCC1/BLIP-II"/>
</dbReference>
<dbReference type="Proteomes" id="UP000053611">
    <property type="component" value="Unassembled WGS sequence"/>
</dbReference>
<proteinExistence type="predicted"/>
<evidence type="ECO:0008006" key="3">
    <source>
        <dbReference type="Google" id="ProtNLM"/>
    </source>
</evidence>
<reference evidence="1 2" key="1">
    <citation type="submission" date="2015-03" db="EMBL/GenBank/DDBJ databases">
        <title>Genomics and transcriptomics of the oil-accumulating basidiomycete yeast T. oleaginosus allow insights into substrate utilization and the diverse evolutionary trajectories of mating systems in fungi.</title>
        <authorList>
            <consortium name="DOE Joint Genome Institute"/>
            <person name="Kourist R."/>
            <person name="Kracht O."/>
            <person name="Bracharz F."/>
            <person name="Lipzen A."/>
            <person name="Nolan M."/>
            <person name="Ohm R."/>
            <person name="Grigoriev I."/>
            <person name="Sun S."/>
            <person name="Heitman J."/>
            <person name="Bruck T."/>
            <person name="Nowrousian M."/>
        </authorList>
    </citation>
    <scope>NUCLEOTIDE SEQUENCE [LARGE SCALE GENOMIC DNA]</scope>
    <source>
        <strain evidence="1 2">IBC0246</strain>
    </source>
</reference>
<evidence type="ECO:0000313" key="1">
    <source>
        <dbReference type="EMBL" id="KLT42919.1"/>
    </source>
</evidence>
<dbReference type="AlphaFoldDB" id="A0A0J1B5G7"/>
<name>A0A0J1B5G7_9TREE</name>
<gene>
    <name evidence="1" type="ORF">CC85DRAFT_312004</name>
</gene>